<evidence type="ECO:0000313" key="1">
    <source>
        <dbReference type="EMBL" id="URE13381.1"/>
    </source>
</evidence>
<dbReference type="Proteomes" id="UP001055439">
    <property type="component" value="Chromosome 6"/>
</dbReference>
<accession>A0A9E7GD17</accession>
<dbReference type="EMBL" id="CP097508">
    <property type="protein sequence ID" value="URE13381.1"/>
    <property type="molecule type" value="Genomic_DNA"/>
</dbReference>
<evidence type="ECO:0000313" key="2">
    <source>
        <dbReference type="Proteomes" id="UP001055439"/>
    </source>
</evidence>
<gene>
    <name evidence="1" type="ORF">MUK42_34052</name>
</gene>
<dbReference type="AlphaFoldDB" id="A0A9E7GD17"/>
<organism evidence="1 2">
    <name type="scientific">Musa troglodytarum</name>
    <name type="common">fe'i banana</name>
    <dbReference type="NCBI Taxonomy" id="320322"/>
    <lineage>
        <taxon>Eukaryota</taxon>
        <taxon>Viridiplantae</taxon>
        <taxon>Streptophyta</taxon>
        <taxon>Embryophyta</taxon>
        <taxon>Tracheophyta</taxon>
        <taxon>Spermatophyta</taxon>
        <taxon>Magnoliopsida</taxon>
        <taxon>Liliopsida</taxon>
        <taxon>Zingiberales</taxon>
        <taxon>Musaceae</taxon>
        <taxon>Musa</taxon>
    </lineage>
</organism>
<proteinExistence type="predicted"/>
<name>A0A9E7GD17_9LILI</name>
<protein>
    <submittedName>
        <fullName evidence="1">Uncharacterized protein</fullName>
    </submittedName>
</protein>
<sequence length="117" mass="13132">MNRYTFGSHMLQQNHPTACENTHKSGSGCLRTMNHNHAADAFGEEKGRAEMEFKMVDEGIFGRRSKRRSLKSLLFRCTAKAVAPNPEETHHTIDSIHFDLIGKQLHATAWSPNPSIG</sequence>
<keyword evidence="2" id="KW-1185">Reference proteome</keyword>
<reference evidence="1" key="1">
    <citation type="submission" date="2022-05" db="EMBL/GenBank/DDBJ databases">
        <title>The Musa troglodytarum L. genome provides insights into the mechanism of non-climacteric behaviour and enrichment of carotenoids.</title>
        <authorList>
            <person name="Wang J."/>
        </authorList>
    </citation>
    <scope>NUCLEOTIDE SEQUENCE</scope>
    <source>
        <tissue evidence="1">Leaf</tissue>
    </source>
</reference>